<dbReference type="Proteomes" id="UP000339249">
    <property type="component" value="Unassembled WGS sequence"/>
</dbReference>
<evidence type="ECO:0000313" key="2">
    <source>
        <dbReference type="EMBL" id="VTN10553.1"/>
    </source>
</evidence>
<feature type="domain" description="Menaquinone biosynthesis protein MenD middle" evidence="1">
    <location>
        <begin position="32"/>
        <end position="93"/>
    </location>
</feature>
<sequence length="94" mass="10283">MGDMDDTGVSWQQQLGECGRAIRPGCVSPLHLGSEKQRDWFFWRQKRGVVIAGRMSAAEGVQAAAWAKMLGWPLIGDVLSQTGQPLPCADLWLG</sequence>
<reference evidence="2 3" key="1">
    <citation type="submission" date="2019-04" db="EMBL/GenBank/DDBJ databases">
        <authorList>
            <consortium name="Pathogen Informatics"/>
        </authorList>
    </citation>
    <scope>NUCLEOTIDE SEQUENCE [LARGE SCALE GENOMIC DNA]</scope>
    <source>
        <strain evidence="2 3">NCTC9185</strain>
    </source>
</reference>
<keyword evidence="2" id="KW-0808">Transferase</keyword>
<proteinExistence type="predicted"/>
<dbReference type="EC" id="2.2.1.9" evidence="2"/>
<dbReference type="Pfam" id="PF16582">
    <property type="entry name" value="TPP_enzyme_M_2"/>
    <property type="match status" value="1"/>
</dbReference>
<dbReference type="AlphaFoldDB" id="A0A4U9D4F7"/>
<dbReference type="GO" id="GO:0070204">
    <property type="term" value="F:2-succinyl-5-enolpyruvyl-6-hydroxy-3-cyclohexene-1-carboxylic-acid synthase activity"/>
    <property type="evidence" value="ECO:0007669"/>
    <property type="project" value="UniProtKB-EC"/>
</dbReference>
<dbReference type="Gene3D" id="3.40.50.1220">
    <property type="entry name" value="TPP-binding domain"/>
    <property type="match status" value="1"/>
</dbReference>
<dbReference type="EMBL" id="CABDVU010000001">
    <property type="protein sequence ID" value="VTN10553.1"/>
    <property type="molecule type" value="Genomic_DNA"/>
</dbReference>
<protein>
    <submittedName>
        <fullName evidence="2">2-succinyl-5-enolpyruvyl-6-hydroxy-3-cyclohexene-1-carboxylate synthase</fullName>
        <ecNumber evidence="2">2.2.1.9</ecNumber>
    </submittedName>
</protein>
<dbReference type="InterPro" id="IPR032264">
    <property type="entry name" value="MenD_middle"/>
</dbReference>
<accession>A0A4U9D4F7</accession>
<organism evidence="2 3">
    <name type="scientific">Raoultella terrigena</name>
    <name type="common">Klebsiella terrigena</name>
    <dbReference type="NCBI Taxonomy" id="577"/>
    <lineage>
        <taxon>Bacteria</taxon>
        <taxon>Pseudomonadati</taxon>
        <taxon>Pseudomonadota</taxon>
        <taxon>Gammaproteobacteria</taxon>
        <taxon>Enterobacterales</taxon>
        <taxon>Enterobacteriaceae</taxon>
        <taxon>Klebsiella/Raoultella group</taxon>
        <taxon>Raoultella</taxon>
    </lineage>
</organism>
<gene>
    <name evidence="2" type="primary">menD_2</name>
    <name evidence="2" type="ORF">NCTC9185_02476</name>
</gene>
<name>A0A4U9D4F7_RAOTE</name>
<evidence type="ECO:0000313" key="3">
    <source>
        <dbReference type="Proteomes" id="UP000339249"/>
    </source>
</evidence>
<evidence type="ECO:0000259" key="1">
    <source>
        <dbReference type="Pfam" id="PF16582"/>
    </source>
</evidence>